<proteinExistence type="predicted"/>
<evidence type="ECO:0000313" key="1">
    <source>
        <dbReference type="EMBL" id="RHZ89348.1"/>
    </source>
</evidence>
<reference evidence="1 2" key="1">
    <citation type="submission" date="2018-08" db="EMBL/GenBank/DDBJ databases">
        <title>Genome and evolution of the arbuscular mycorrhizal fungus Diversispora epigaea (formerly Glomus versiforme) and its bacterial endosymbionts.</title>
        <authorList>
            <person name="Sun X."/>
            <person name="Fei Z."/>
            <person name="Harrison M."/>
        </authorList>
    </citation>
    <scope>NUCLEOTIDE SEQUENCE [LARGE SCALE GENOMIC DNA]</scope>
    <source>
        <strain evidence="1 2">IT104</strain>
    </source>
</reference>
<name>A0A397JR60_9GLOM</name>
<protein>
    <submittedName>
        <fullName evidence="1">Uncharacterized protein</fullName>
    </submittedName>
</protein>
<dbReference type="EMBL" id="PQFF01000014">
    <property type="protein sequence ID" value="RHZ89348.1"/>
    <property type="molecule type" value="Genomic_DNA"/>
</dbReference>
<dbReference type="Proteomes" id="UP000266861">
    <property type="component" value="Unassembled WGS sequence"/>
</dbReference>
<gene>
    <name evidence="1" type="ORF">Glove_16g14</name>
</gene>
<sequence length="109" mass="13302">MWKRISGKLYRENVEEILRYDYYGEIGKTPKNTFYSKPQMYIQKNDDDNDYYEEEEFKRKAIEIKIDADQNFESTFLKILGCRKERNLDSNPLSIKGWKYPILKRETLR</sequence>
<comment type="caution">
    <text evidence="1">The sequence shown here is derived from an EMBL/GenBank/DDBJ whole genome shotgun (WGS) entry which is preliminary data.</text>
</comment>
<dbReference type="AlphaFoldDB" id="A0A397JR60"/>
<keyword evidence="2" id="KW-1185">Reference proteome</keyword>
<evidence type="ECO:0000313" key="2">
    <source>
        <dbReference type="Proteomes" id="UP000266861"/>
    </source>
</evidence>
<organism evidence="1 2">
    <name type="scientific">Diversispora epigaea</name>
    <dbReference type="NCBI Taxonomy" id="1348612"/>
    <lineage>
        <taxon>Eukaryota</taxon>
        <taxon>Fungi</taxon>
        <taxon>Fungi incertae sedis</taxon>
        <taxon>Mucoromycota</taxon>
        <taxon>Glomeromycotina</taxon>
        <taxon>Glomeromycetes</taxon>
        <taxon>Diversisporales</taxon>
        <taxon>Diversisporaceae</taxon>
        <taxon>Diversispora</taxon>
    </lineage>
</organism>
<accession>A0A397JR60</accession>